<keyword evidence="2" id="KW-1185">Reference proteome</keyword>
<dbReference type="EMBL" id="JBDODL010005078">
    <property type="protein sequence ID" value="MES1923203.1"/>
    <property type="molecule type" value="Genomic_DNA"/>
</dbReference>
<protein>
    <recommendedName>
        <fullName evidence="3">Ycf1</fullName>
    </recommendedName>
</protein>
<evidence type="ECO:0000313" key="2">
    <source>
        <dbReference type="Proteomes" id="UP001439008"/>
    </source>
</evidence>
<comment type="caution">
    <text evidence="1">The sequence shown here is derived from an EMBL/GenBank/DDBJ whole genome shotgun (WGS) entry which is preliminary data.</text>
</comment>
<dbReference type="Proteomes" id="UP001439008">
    <property type="component" value="Unassembled WGS sequence"/>
</dbReference>
<reference evidence="1 2" key="1">
    <citation type="journal article" date="2024" name="BMC Biol.">
        <title>Comparative genomics of Ascetosporea gives new insight into the evolutionary basis for animal parasitism in Rhizaria.</title>
        <authorList>
            <person name="Hiltunen Thoren M."/>
            <person name="Onut-Brannstrom I."/>
            <person name="Alfjorden A."/>
            <person name="Peckova H."/>
            <person name="Swords F."/>
            <person name="Hooper C."/>
            <person name="Holzer A.S."/>
            <person name="Bass D."/>
            <person name="Burki F."/>
        </authorList>
    </citation>
    <scope>NUCLEOTIDE SEQUENCE [LARGE SCALE GENOMIC DNA]</scope>
    <source>
        <strain evidence="1">20-A016</strain>
    </source>
</reference>
<proteinExistence type="predicted"/>
<sequence>KTASNIKNEKSNFPPGINVTIDNNKKQILENEKIDNNKIADNENDDKNTKKWVTIKNKNGENKKREIDRTKEKILRLCIKLKQNVRKLIKRDPKKFKNGIETSLFFALFENRRRDWRLREISSKYFLRRLEEMDDDFERIRKKFDKNEIDFKRILKDGKCLFEPLFENEKNGNVVRWLDKSCFVVDVTDLSKRKKSKLVKMFENAEKKNVIAENDLGEFFIF</sequence>
<name>A0ABV2AU63_9EUKA</name>
<accession>A0ABV2AU63</accession>
<feature type="non-terminal residue" evidence="1">
    <location>
        <position position="1"/>
    </location>
</feature>
<evidence type="ECO:0008006" key="3">
    <source>
        <dbReference type="Google" id="ProtNLM"/>
    </source>
</evidence>
<gene>
    <name evidence="1" type="ORF">MHBO_004746</name>
</gene>
<organism evidence="1 2">
    <name type="scientific">Bonamia ostreae</name>
    <dbReference type="NCBI Taxonomy" id="126728"/>
    <lineage>
        <taxon>Eukaryota</taxon>
        <taxon>Sar</taxon>
        <taxon>Rhizaria</taxon>
        <taxon>Endomyxa</taxon>
        <taxon>Ascetosporea</taxon>
        <taxon>Haplosporida</taxon>
        <taxon>Bonamia</taxon>
    </lineage>
</organism>
<evidence type="ECO:0000313" key="1">
    <source>
        <dbReference type="EMBL" id="MES1923203.1"/>
    </source>
</evidence>